<feature type="compositionally biased region" description="Basic and acidic residues" evidence="1">
    <location>
        <begin position="631"/>
        <end position="640"/>
    </location>
</feature>
<feature type="region of interest" description="Disordered" evidence="1">
    <location>
        <begin position="787"/>
        <end position="820"/>
    </location>
</feature>
<feature type="region of interest" description="Disordered" evidence="1">
    <location>
        <begin position="631"/>
        <end position="666"/>
    </location>
</feature>
<feature type="compositionally biased region" description="Polar residues" evidence="1">
    <location>
        <begin position="641"/>
        <end position="666"/>
    </location>
</feature>
<feature type="region of interest" description="Disordered" evidence="1">
    <location>
        <begin position="832"/>
        <end position="857"/>
    </location>
</feature>
<dbReference type="Proteomes" id="UP000748531">
    <property type="component" value="Unassembled WGS sequence"/>
</dbReference>
<feature type="compositionally biased region" description="Acidic residues" evidence="1">
    <location>
        <begin position="335"/>
        <end position="345"/>
    </location>
</feature>
<feature type="compositionally biased region" description="Acidic residues" evidence="1">
    <location>
        <begin position="502"/>
        <end position="519"/>
    </location>
</feature>
<feature type="compositionally biased region" description="Polar residues" evidence="1">
    <location>
        <begin position="832"/>
        <end position="846"/>
    </location>
</feature>
<keyword evidence="4" id="KW-1185">Reference proteome</keyword>
<feature type="domain" description="CID" evidence="2">
    <location>
        <begin position="3"/>
        <end position="134"/>
    </location>
</feature>
<evidence type="ECO:0000259" key="2">
    <source>
        <dbReference type="PROSITE" id="PS51391"/>
    </source>
</evidence>
<sequence>MDPFAYIREQVRMKLLRADLCSKNVKDASSFVLTLAEHSDSIAKLWLELFREADTPASQLALLYVANEVLIKCTKYGVPEFKDVFPPFVIEAMKHLRPGNLVSKLTKLFKYWLHYKLFEPKFVQQLLNGLTTSEQKKGRRFGDESSAVTDDPLNTFQPEKLTGSLLKLKQIEDEVETKFKTDVSAIFVDVPISNIVSSLKTKSESRALSQQVDICCKNLETSIKKRVERLDHLRVVNELLQVAESYYEAQHKEVVVVMNAYNTYGKRVTKTLTEAERIAGHRSENHESCKAVESGDRCTKLESISPAKGVASPTVIDEHNDIFGEDYESSAMDPAGDDDSDFEPEPDSKFCSANQYPQSIPYQPSSVSPSKNLELGRTVDLDNKFCSVLNTTDLVQRRSPEVHTPVPSSSQNALRSSLPLSNSTGFSLDDIRDASGDVDYRILLNPNRRLLSDTLGSSATPREGQHAKLTEKSTSSAVSTHSPRLESITTSSAIPILTTSVADEDDGDSMEMSDGDEPDELKSTDLKLDLGPLDPSSIETGDRDWRLLTAVQPKTSESFAVQSGGGYCRLSCSSQRNTDDSGSTLPPVGPRLPAGLVPSFPRPPIEQSLPFPRATHIQDVNGQVTKVLDEENSHDSDHRVSTTAHSSMPPTGSTTDNCKVSTGESHPSTQILMPVDGGNMSVGPPSQTASSTVESTPVSLEDPFAVISRLTGLSNLVKSLGILVGTTTSTGNSTSPSINSISSTGMSLQNSVSTVTGDSKATMNIWTRQSEARTRTTDSILIVNSPVFAGGQPVDPSGTDTSVDYEPEKKVSKPDSQEELSLDEVEVIESFTQSNVDNDSTGGETPTQDEHDRDHLDTTDIPTLFPPPSVSFAGFFFPKNASAPTASVLLNTSPHPPGVDDTKPQPTYHHNTLNAVLPTASIGSSSHSMAAAHAAAASHAMFNLPPVFNATNPTSLAFQMARTMPTYSPGSLCPPGISTPFLPISLPTVTSSMYLPRPSQSNMGPFCNSNSAIPTWPHQASPMLMPNTFMNMIRPNPSQFVQLMNYPGMPRPPTT</sequence>
<organism evidence="3 4">
    <name type="scientific">Paragonimus heterotremus</name>
    <dbReference type="NCBI Taxonomy" id="100268"/>
    <lineage>
        <taxon>Eukaryota</taxon>
        <taxon>Metazoa</taxon>
        <taxon>Spiralia</taxon>
        <taxon>Lophotrochozoa</taxon>
        <taxon>Platyhelminthes</taxon>
        <taxon>Trematoda</taxon>
        <taxon>Digenea</taxon>
        <taxon>Plagiorchiida</taxon>
        <taxon>Troglotremata</taxon>
        <taxon>Troglotrematidae</taxon>
        <taxon>Paragonimus</taxon>
    </lineage>
</organism>
<dbReference type="InterPro" id="IPR008942">
    <property type="entry name" value="ENTH_VHS"/>
</dbReference>
<feature type="region of interest" description="Disordered" evidence="1">
    <location>
        <begin position="452"/>
        <end position="539"/>
    </location>
</feature>
<evidence type="ECO:0000313" key="3">
    <source>
        <dbReference type="EMBL" id="KAF5400602.1"/>
    </source>
</evidence>
<name>A0A8J4TEL7_9TREM</name>
<dbReference type="PROSITE" id="PS51391">
    <property type="entry name" value="CID"/>
    <property type="match status" value="1"/>
</dbReference>
<proteinExistence type="predicted"/>
<dbReference type="AlphaFoldDB" id="A0A8J4TEL7"/>
<protein>
    <recommendedName>
        <fullName evidence="2">CID domain-containing protein</fullName>
    </recommendedName>
</protein>
<feature type="compositionally biased region" description="Basic and acidic residues" evidence="1">
    <location>
        <begin position="806"/>
        <end position="816"/>
    </location>
</feature>
<dbReference type="SMART" id="SM00582">
    <property type="entry name" value="RPR"/>
    <property type="match status" value="1"/>
</dbReference>
<dbReference type="Gene3D" id="1.25.40.90">
    <property type="match status" value="1"/>
</dbReference>
<feature type="compositionally biased region" description="Basic and acidic residues" evidence="1">
    <location>
        <begin position="848"/>
        <end position="857"/>
    </location>
</feature>
<dbReference type="EMBL" id="LUCH01003064">
    <property type="protein sequence ID" value="KAF5400602.1"/>
    <property type="molecule type" value="Genomic_DNA"/>
</dbReference>
<feature type="region of interest" description="Disordered" evidence="1">
    <location>
        <begin position="326"/>
        <end position="352"/>
    </location>
</feature>
<gene>
    <name evidence="3" type="ORF">PHET_05610</name>
</gene>
<dbReference type="Pfam" id="PF04818">
    <property type="entry name" value="CID"/>
    <property type="match status" value="1"/>
</dbReference>
<reference evidence="3" key="1">
    <citation type="submission" date="2019-05" db="EMBL/GenBank/DDBJ databases">
        <title>Annotation for the trematode Paragonimus heterotremus.</title>
        <authorList>
            <person name="Choi Y.-J."/>
        </authorList>
    </citation>
    <scope>NUCLEOTIDE SEQUENCE</scope>
    <source>
        <strain evidence="3">LC</strain>
    </source>
</reference>
<accession>A0A8J4TEL7</accession>
<evidence type="ECO:0000256" key="1">
    <source>
        <dbReference type="SAM" id="MobiDB-lite"/>
    </source>
</evidence>
<feature type="compositionally biased region" description="Polar residues" evidence="1">
    <location>
        <begin position="472"/>
        <end position="501"/>
    </location>
</feature>
<evidence type="ECO:0000313" key="4">
    <source>
        <dbReference type="Proteomes" id="UP000748531"/>
    </source>
</evidence>
<comment type="caution">
    <text evidence="3">The sequence shown here is derived from an EMBL/GenBank/DDBJ whole genome shotgun (WGS) entry which is preliminary data.</text>
</comment>
<feature type="compositionally biased region" description="Polar residues" evidence="1">
    <location>
        <begin position="406"/>
        <end position="426"/>
    </location>
</feature>
<dbReference type="OrthoDB" id="10069473at2759"/>
<dbReference type="InterPro" id="IPR006569">
    <property type="entry name" value="CID_dom"/>
</dbReference>
<feature type="region of interest" description="Disordered" evidence="1">
    <location>
        <begin position="398"/>
        <end position="428"/>
    </location>
</feature>